<evidence type="ECO:0000256" key="4">
    <source>
        <dbReference type="ARBA" id="ARBA00022723"/>
    </source>
</evidence>
<feature type="domain" description="N-acetyltransferase ESCO zinc-finger" evidence="11">
    <location>
        <begin position="190"/>
        <end position="227"/>
    </location>
</feature>
<dbReference type="EMBL" id="JAZHXI010000014">
    <property type="protein sequence ID" value="KAL2063917.1"/>
    <property type="molecule type" value="Genomic_DNA"/>
</dbReference>
<dbReference type="Pfam" id="PF13880">
    <property type="entry name" value="Acetyltransf_13"/>
    <property type="match status" value="1"/>
</dbReference>
<organism evidence="13 14">
    <name type="scientific">Oculimacula yallundae</name>
    <dbReference type="NCBI Taxonomy" id="86028"/>
    <lineage>
        <taxon>Eukaryota</taxon>
        <taxon>Fungi</taxon>
        <taxon>Dikarya</taxon>
        <taxon>Ascomycota</taxon>
        <taxon>Pezizomycotina</taxon>
        <taxon>Leotiomycetes</taxon>
        <taxon>Helotiales</taxon>
        <taxon>Ploettnerulaceae</taxon>
        <taxon>Oculimacula</taxon>
    </lineage>
</organism>
<evidence type="ECO:0000256" key="9">
    <source>
        <dbReference type="ARBA" id="ARBA00023315"/>
    </source>
</evidence>
<dbReference type="Pfam" id="PF13878">
    <property type="entry name" value="zf-C2H2_3"/>
    <property type="match status" value="1"/>
</dbReference>
<keyword evidence="8" id="KW-0131">Cell cycle</keyword>
<comment type="caution">
    <text evidence="13">The sequence shown here is derived from an EMBL/GenBank/DDBJ whole genome shotgun (WGS) entry which is preliminary data.</text>
</comment>
<dbReference type="CDD" id="cd04301">
    <property type="entry name" value="NAT_SF"/>
    <property type="match status" value="1"/>
</dbReference>
<evidence type="ECO:0000256" key="1">
    <source>
        <dbReference type="ARBA" id="ARBA00004123"/>
    </source>
</evidence>
<keyword evidence="9" id="KW-0012">Acyltransferase</keyword>
<protein>
    <recommendedName>
        <fullName evidence="15">N-acetyltransferase domain-containing protein</fullName>
    </recommendedName>
</protein>
<dbReference type="PANTHER" id="PTHR45884">
    <property type="entry name" value="N-ACETYLTRANSFERASE ECO"/>
    <property type="match status" value="1"/>
</dbReference>
<evidence type="ECO:0000256" key="8">
    <source>
        <dbReference type="ARBA" id="ARBA00023306"/>
    </source>
</evidence>
<accession>A0ABR4C319</accession>
<evidence type="ECO:0000256" key="7">
    <source>
        <dbReference type="ARBA" id="ARBA00023242"/>
    </source>
</evidence>
<keyword evidence="6" id="KW-0862">Zinc</keyword>
<dbReference type="PANTHER" id="PTHR45884:SF2">
    <property type="entry name" value="N-ACETYLTRANSFERASE ECO"/>
    <property type="match status" value="1"/>
</dbReference>
<feature type="compositionally biased region" description="Polar residues" evidence="10">
    <location>
        <begin position="1"/>
        <end position="15"/>
    </location>
</feature>
<feature type="compositionally biased region" description="Pro residues" evidence="10">
    <location>
        <begin position="85"/>
        <end position="96"/>
    </location>
</feature>
<sequence>MKMTSGNSRTASLKTYSRRDNTTTERPSGKRKLSEGSQSVVELPPAKKIARSSIQSYFEPLSSSSSPALSRSSTLQSSDSVESPSSPPSSPPPELVKPPIALRRFQKRPKRRLSTKPKHLPTATMSSTSHFSPQICFQCVGGQPNGYICKEHITMAVVNVYSDSSFTRGIQSLAKPENAREPPRPDQLQQLQLQFGAKPKKEPCKICGMPYIASVPEDVKLHKSVHDTFVTCDANKVDLDSITLPASFWSLDPINNDNRQVRPVKVHLNSPVRALYFASLLLERVNEELGYEKNHVIGKYDVFAALVGNQPIAAIVTERGICATPYIRATLKNPDDPPEVRGIRLLIDRLWVHKDFRGLRVATKLLDAVLEHHGLEKHKVAFSAPTESGRKFACKYFAGVFDQAYPNRNVKFMVNYDEFPLPEKFTSTFC</sequence>
<evidence type="ECO:0000313" key="13">
    <source>
        <dbReference type="EMBL" id="KAL2063917.1"/>
    </source>
</evidence>
<dbReference type="InterPro" id="IPR028005">
    <property type="entry name" value="AcTrfase_ESCO_Znf_dom"/>
</dbReference>
<evidence type="ECO:0008006" key="15">
    <source>
        <dbReference type="Google" id="ProtNLM"/>
    </source>
</evidence>
<keyword evidence="4" id="KW-0479">Metal-binding</keyword>
<evidence type="ECO:0000256" key="2">
    <source>
        <dbReference type="ARBA" id="ARBA00005816"/>
    </source>
</evidence>
<keyword evidence="7" id="KW-0539">Nucleus</keyword>
<comment type="subcellular location">
    <subcellularLocation>
        <location evidence="1">Nucleus</location>
    </subcellularLocation>
</comment>
<feature type="region of interest" description="Disordered" evidence="10">
    <location>
        <begin position="1"/>
        <end position="126"/>
    </location>
</feature>
<keyword evidence="5" id="KW-0863">Zinc-finger</keyword>
<proteinExistence type="inferred from homology"/>
<feature type="compositionally biased region" description="Basic residues" evidence="10">
    <location>
        <begin position="104"/>
        <end position="119"/>
    </location>
</feature>
<dbReference type="InterPro" id="IPR016181">
    <property type="entry name" value="Acyl_CoA_acyltransferase"/>
</dbReference>
<evidence type="ECO:0000259" key="11">
    <source>
        <dbReference type="Pfam" id="PF13878"/>
    </source>
</evidence>
<feature type="domain" description="N-acetyltransferase ESCO acetyl-transferase" evidence="12">
    <location>
        <begin position="347"/>
        <end position="398"/>
    </location>
</feature>
<gene>
    <name evidence="13" type="ORF">VTL71DRAFT_4411</name>
</gene>
<keyword evidence="3" id="KW-0808">Transferase</keyword>
<dbReference type="SUPFAM" id="SSF55729">
    <property type="entry name" value="Acyl-CoA N-acyltransferases (Nat)"/>
    <property type="match status" value="1"/>
</dbReference>
<feature type="compositionally biased region" description="Low complexity" evidence="10">
    <location>
        <begin position="61"/>
        <end position="84"/>
    </location>
</feature>
<evidence type="ECO:0000256" key="10">
    <source>
        <dbReference type="SAM" id="MobiDB-lite"/>
    </source>
</evidence>
<comment type="similarity">
    <text evidence="2">Belongs to the acetyltransferase family. ECO subfamily.</text>
</comment>
<dbReference type="InterPro" id="IPR028009">
    <property type="entry name" value="ESCO_Acetyltransf_dom"/>
</dbReference>
<dbReference type="Proteomes" id="UP001595075">
    <property type="component" value="Unassembled WGS sequence"/>
</dbReference>
<keyword evidence="14" id="KW-1185">Reference proteome</keyword>
<evidence type="ECO:0000256" key="5">
    <source>
        <dbReference type="ARBA" id="ARBA00022771"/>
    </source>
</evidence>
<reference evidence="13 14" key="1">
    <citation type="journal article" date="2024" name="Commun. Biol.">
        <title>Comparative genomic analysis of thermophilic fungi reveals convergent evolutionary adaptations and gene losses.</title>
        <authorList>
            <person name="Steindorff A.S."/>
            <person name="Aguilar-Pontes M.V."/>
            <person name="Robinson A.J."/>
            <person name="Andreopoulos B."/>
            <person name="LaButti K."/>
            <person name="Kuo A."/>
            <person name="Mondo S."/>
            <person name="Riley R."/>
            <person name="Otillar R."/>
            <person name="Haridas S."/>
            <person name="Lipzen A."/>
            <person name="Grimwood J."/>
            <person name="Schmutz J."/>
            <person name="Clum A."/>
            <person name="Reid I.D."/>
            <person name="Moisan M.C."/>
            <person name="Butler G."/>
            <person name="Nguyen T.T.M."/>
            <person name="Dewar K."/>
            <person name="Conant G."/>
            <person name="Drula E."/>
            <person name="Henrissat B."/>
            <person name="Hansel C."/>
            <person name="Singer S."/>
            <person name="Hutchinson M.I."/>
            <person name="de Vries R.P."/>
            <person name="Natvig D.O."/>
            <person name="Powell A.J."/>
            <person name="Tsang A."/>
            <person name="Grigoriev I.V."/>
        </authorList>
    </citation>
    <scope>NUCLEOTIDE SEQUENCE [LARGE SCALE GENOMIC DNA]</scope>
    <source>
        <strain evidence="13 14">CBS 494.80</strain>
    </source>
</reference>
<dbReference type="Gene3D" id="3.40.630.30">
    <property type="match status" value="1"/>
</dbReference>
<evidence type="ECO:0000256" key="6">
    <source>
        <dbReference type="ARBA" id="ARBA00022833"/>
    </source>
</evidence>
<evidence type="ECO:0000259" key="12">
    <source>
        <dbReference type="Pfam" id="PF13880"/>
    </source>
</evidence>
<evidence type="ECO:0000313" key="14">
    <source>
        <dbReference type="Proteomes" id="UP001595075"/>
    </source>
</evidence>
<name>A0ABR4C319_9HELO</name>
<evidence type="ECO:0000256" key="3">
    <source>
        <dbReference type="ARBA" id="ARBA00022679"/>
    </source>
</evidence>